<sequence length="143" mass="15360">MSAAAYGWVVDTEDGPVYGPDPLDPVLRERLAGGEGQAFQMGEGLPVRGGGRRQLVYDTGRYLGPAQHRYAPLLQHGFPWSGATWIRYADQGRWSRRGGPWLLPAGRCLLARYRTYRSAHLAPAAALAARGSGAAAAARGEPS</sequence>
<proteinExistence type="predicted"/>
<gene>
    <name evidence="1" type="ORF">GCM10023214_62450</name>
</gene>
<keyword evidence="2" id="KW-1185">Reference proteome</keyword>
<accession>A0ABP8VGL8</accession>
<dbReference type="RefSeq" id="WP_346055833.1">
    <property type="nucleotide sequence ID" value="NZ_BAABIB010000122.1"/>
</dbReference>
<dbReference type="Proteomes" id="UP001500192">
    <property type="component" value="Unassembled WGS sequence"/>
</dbReference>
<comment type="caution">
    <text evidence="1">The sequence shown here is derived from an EMBL/GenBank/DDBJ whole genome shotgun (WGS) entry which is preliminary data.</text>
</comment>
<organism evidence="1 2">
    <name type="scientific">Amycolatopsis dongchuanensis</name>
    <dbReference type="NCBI Taxonomy" id="1070866"/>
    <lineage>
        <taxon>Bacteria</taxon>
        <taxon>Bacillati</taxon>
        <taxon>Actinomycetota</taxon>
        <taxon>Actinomycetes</taxon>
        <taxon>Pseudonocardiales</taxon>
        <taxon>Pseudonocardiaceae</taxon>
        <taxon>Amycolatopsis</taxon>
    </lineage>
</organism>
<evidence type="ECO:0000313" key="2">
    <source>
        <dbReference type="Proteomes" id="UP001500192"/>
    </source>
</evidence>
<protein>
    <submittedName>
        <fullName evidence="1">Uncharacterized protein</fullName>
    </submittedName>
</protein>
<dbReference type="EMBL" id="BAABIB010000122">
    <property type="protein sequence ID" value="GAA4661679.1"/>
    <property type="molecule type" value="Genomic_DNA"/>
</dbReference>
<reference evidence="2" key="1">
    <citation type="journal article" date="2019" name="Int. J. Syst. Evol. Microbiol.">
        <title>The Global Catalogue of Microorganisms (GCM) 10K type strain sequencing project: providing services to taxonomists for standard genome sequencing and annotation.</title>
        <authorList>
            <consortium name="The Broad Institute Genomics Platform"/>
            <consortium name="The Broad Institute Genome Sequencing Center for Infectious Disease"/>
            <person name="Wu L."/>
            <person name="Ma J."/>
        </authorList>
    </citation>
    <scope>NUCLEOTIDE SEQUENCE [LARGE SCALE GENOMIC DNA]</scope>
    <source>
        <strain evidence="2">JCM 18054</strain>
    </source>
</reference>
<name>A0ABP8VGL8_9PSEU</name>
<evidence type="ECO:0000313" key="1">
    <source>
        <dbReference type="EMBL" id="GAA4661679.1"/>
    </source>
</evidence>